<evidence type="ECO:0000313" key="3">
    <source>
        <dbReference type="Proteomes" id="UP000221080"/>
    </source>
</evidence>
<dbReference type="GO" id="GO:0005634">
    <property type="term" value="C:nucleus"/>
    <property type="evidence" value="ECO:0007669"/>
    <property type="project" value="TreeGrafter"/>
</dbReference>
<evidence type="ECO:0000313" key="4">
    <source>
        <dbReference type="RefSeq" id="NP_001187707.1"/>
    </source>
</evidence>
<feature type="compositionally biased region" description="Polar residues" evidence="1">
    <location>
        <begin position="172"/>
        <end position="184"/>
    </location>
</feature>
<dbReference type="PANTHER" id="PTHR15967">
    <property type="entry name" value="E2F-ASSOCIATED PHOSPHOPROTEIN"/>
    <property type="match status" value="1"/>
</dbReference>
<dbReference type="CTD" id="55837"/>
<proteinExistence type="evidence at transcript level"/>
<reference evidence="2 4" key="1">
    <citation type="journal article" date="2010" name="PLoS ONE">
        <title>Identification and characterization of full-length cDNAs in channel catfish (Ictalurus punctatus) and blue catfish (Ictalurus furcatus).</title>
        <authorList>
            <person name="Chen F."/>
            <person name="Lee Y."/>
            <person name="Jiang Y."/>
            <person name="Wang S."/>
            <person name="Peatman E."/>
            <person name="Abernathy J."/>
            <person name="Liu H."/>
            <person name="Liu S."/>
            <person name="Kucuktas H."/>
            <person name="Ke C."/>
            <person name="Liu Z."/>
        </authorList>
    </citation>
    <scope>NUCLEOTIDE SEQUENCE</scope>
</reference>
<feature type="compositionally biased region" description="Basic residues" evidence="1">
    <location>
        <begin position="233"/>
        <end position="245"/>
    </location>
</feature>
<feature type="region of interest" description="Disordered" evidence="1">
    <location>
        <begin position="165"/>
        <end position="186"/>
    </location>
</feature>
<feature type="compositionally biased region" description="Acidic residues" evidence="1">
    <location>
        <begin position="8"/>
        <end position="25"/>
    </location>
</feature>
<dbReference type="InterPro" id="IPR019370">
    <property type="entry name" value="E2F-assoc_phosphoprotein"/>
</dbReference>
<feature type="region of interest" description="Disordered" evidence="1">
    <location>
        <begin position="1"/>
        <end position="25"/>
    </location>
</feature>
<protein>
    <submittedName>
        <fullName evidence="2 4">E2F-associated phosphoprotein</fullName>
    </submittedName>
</protein>
<reference evidence="3" key="3">
    <citation type="journal article" date="2016" name="Nat. Commun.">
        <title>The channel catfish genome sequence provides insights into the evolution of scale formation in teleosts.</title>
        <authorList>
            <person name="Liu Z."/>
            <person name="Liu S."/>
            <person name="Yao J."/>
            <person name="Bao L."/>
            <person name="Zhang J."/>
            <person name="Li Y."/>
            <person name="Jiang C."/>
            <person name="Sun L."/>
            <person name="Wang R."/>
            <person name="Zhang Y."/>
            <person name="Zhou T."/>
            <person name="Zeng Q."/>
            <person name="Fu Q."/>
            <person name="Gao S."/>
            <person name="Li N."/>
            <person name="Koren S."/>
            <person name="Jiang Y."/>
            <person name="Zimin A."/>
            <person name="Xu P."/>
            <person name="Phillippy A.M."/>
            <person name="Geng X."/>
            <person name="Song L."/>
            <person name="Sun F."/>
            <person name="Li C."/>
            <person name="Wang X."/>
            <person name="Chen A."/>
            <person name="Jin Y."/>
            <person name="Yuan Z."/>
            <person name="Yang Y."/>
            <person name="Tan S."/>
            <person name="Peatman E."/>
            <person name="Lu J."/>
            <person name="Qin Z."/>
            <person name="Dunham R."/>
            <person name="Li Z."/>
            <person name="Sonstegard T."/>
            <person name="Feng J."/>
            <person name="Danzmann R.G."/>
            <person name="Schroeder S."/>
            <person name="Scheffler B."/>
            <person name="Duke M.V."/>
            <person name="Ballard L."/>
            <person name="Kucuktas H."/>
            <person name="Kaltenboeck L."/>
            <person name="Liu H."/>
            <person name="Armbruster J."/>
            <person name="Xie Y."/>
            <person name="Kirby M.L."/>
            <person name="Tian Y."/>
            <person name="Flanagan M.E."/>
            <person name="Mu W."/>
            <person name="Waldbieser G.C."/>
        </authorList>
    </citation>
    <scope>NUCLEOTIDE SEQUENCE [LARGE SCALE GENOMIC DNA]</scope>
    <source>
        <strain evidence="3">SDA103</strain>
    </source>
</reference>
<feature type="compositionally biased region" description="Acidic residues" evidence="1">
    <location>
        <begin position="56"/>
        <end position="66"/>
    </location>
</feature>
<evidence type="ECO:0000256" key="1">
    <source>
        <dbReference type="SAM" id="MobiDB-lite"/>
    </source>
</evidence>
<dbReference type="GeneID" id="100528508"/>
<evidence type="ECO:0000313" key="2">
    <source>
        <dbReference type="EMBL" id="ADO29015.1"/>
    </source>
</evidence>
<feature type="region of interest" description="Disordered" evidence="1">
    <location>
        <begin position="233"/>
        <end position="272"/>
    </location>
</feature>
<feature type="region of interest" description="Disordered" evidence="1">
    <location>
        <begin position="49"/>
        <end position="73"/>
    </location>
</feature>
<dbReference type="EMBL" id="GU589063">
    <property type="protein sequence ID" value="ADO29015.1"/>
    <property type="molecule type" value="mRNA"/>
</dbReference>
<dbReference type="Pfam" id="PF10238">
    <property type="entry name" value="Eapp_C"/>
    <property type="match status" value="1"/>
</dbReference>
<dbReference type="PANTHER" id="PTHR15967:SF0">
    <property type="entry name" value="E2F-ASSOCIATED PHOSPHOPROTEIN"/>
    <property type="match status" value="1"/>
</dbReference>
<reference evidence="4" key="4">
    <citation type="submission" date="2025-04" db="UniProtKB">
        <authorList>
            <consortium name="RefSeq"/>
        </authorList>
    </citation>
    <scope>IDENTIFICATION</scope>
</reference>
<accession>E3TFC9</accession>
<dbReference type="OrthoDB" id="122464at2759"/>
<sequence length="310" mass="35506">MNRKEEYDSYEIEEPSDEEGACSSSEDELDILLNGTPDQKKKLIREYLTGESESSSGDEFEKEMEAELSSTIKSMECNWTAPCTQGETSGVSGNTANTDRTQQSQQYDNIYFDSDSDEDSQAGISQIQRRKQRNVLTNDELLYDPDEDDRDQAWVDAKRKEYRYKGRRRPASSAQRRNQAQPLPSSDAILNCPACMTTLCLDCQRHEKYRTQYRAMFVMNCTVNKDEVLKYKAAKQKKQRRKKSRQDHMATSAEAKPEAEAEAGLTDSRLGGMDEEEVYHPVKCTECSTEVAVYDKDEVYHFFNILASHC</sequence>
<keyword evidence="3" id="KW-1185">Reference proteome</keyword>
<dbReference type="AlphaFoldDB" id="E3TFC9"/>
<organism evidence="2">
    <name type="scientific">Ictalurus punctatus</name>
    <name type="common">Channel catfish</name>
    <name type="synonym">Silurus punctatus</name>
    <dbReference type="NCBI Taxonomy" id="7998"/>
    <lineage>
        <taxon>Eukaryota</taxon>
        <taxon>Metazoa</taxon>
        <taxon>Chordata</taxon>
        <taxon>Craniata</taxon>
        <taxon>Vertebrata</taxon>
        <taxon>Euteleostomi</taxon>
        <taxon>Actinopterygii</taxon>
        <taxon>Neopterygii</taxon>
        <taxon>Teleostei</taxon>
        <taxon>Ostariophysi</taxon>
        <taxon>Siluriformes</taxon>
        <taxon>Ictaluridae</taxon>
        <taxon>Ictalurus</taxon>
    </lineage>
</organism>
<dbReference type="RefSeq" id="NP_001187707.1">
    <property type="nucleotide sequence ID" value="NM_001200778.1"/>
</dbReference>
<name>E3TFC9_ICTPU</name>
<dbReference type="Proteomes" id="UP000221080">
    <property type="component" value="Chromosome 9"/>
</dbReference>
<gene>
    <name evidence="2" type="primary">EAPP</name>
    <name evidence="4" type="synonym">eapp</name>
</gene>
<reference evidence="4" key="2">
    <citation type="journal article" date="2016" name="Biol. Reprod.">
        <title>Transcriptome Display During Testicular Differentiation of Channel Catfish (Ictalurus punctatus) as Revealed by RNA-Seq Analysis.</title>
        <authorList>
            <person name="Zeng Q."/>
            <person name="Liu S."/>
            <person name="Yao J."/>
            <person name="Zhang Y."/>
            <person name="Yuan Z."/>
            <person name="Jiang C."/>
            <person name="Chen A."/>
            <person name="Fu Q."/>
            <person name="Su B."/>
            <person name="Dunham R."/>
            <person name="Liu Z."/>
        </authorList>
    </citation>
    <scope>NUCLEOTIDE SEQUENCE</scope>
</reference>
<dbReference type="KEGG" id="ipu:100528508"/>
<dbReference type="STRING" id="7998.ENSIPUP00000001654"/>